<evidence type="ECO:0000259" key="8">
    <source>
        <dbReference type="SMART" id="SM00387"/>
    </source>
</evidence>
<dbReference type="Gene3D" id="3.30.565.10">
    <property type="entry name" value="Histidine kinase-like ATPase, C-terminal domain"/>
    <property type="match status" value="1"/>
</dbReference>
<keyword evidence="5" id="KW-0418">Kinase</keyword>
<dbReference type="InterPro" id="IPR050428">
    <property type="entry name" value="TCS_sensor_his_kinase"/>
</dbReference>
<protein>
    <recommendedName>
        <fullName evidence="2">histidine kinase</fullName>
        <ecNumber evidence="2">2.7.13.3</ecNumber>
    </recommendedName>
</protein>
<feature type="transmembrane region" description="Helical" evidence="7">
    <location>
        <begin position="12"/>
        <end position="34"/>
    </location>
</feature>
<dbReference type="InterPro" id="IPR003594">
    <property type="entry name" value="HATPase_dom"/>
</dbReference>
<gene>
    <name evidence="9" type="ORF">GCM10009827_054360</name>
</gene>
<keyword evidence="7" id="KW-0472">Membrane</keyword>
<dbReference type="Proteomes" id="UP001501470">
    <property type="component" value="Unassembled WGS sequence"/>
</dbReference>
<evidence type="ECO:0000256" key="6">
    <source>
        <dbReference type="SAM" id="MobiDB-lite"/>
    </source>
</evidence>
<dbReference type="RefSeq" id="WP_344504943.1">
    <property type="nucleotide sequence ID" value="NZ_BAAAQD010000011.1"/>
</dbReference>
<evidence type="ECO:0000256" key="1">
    <source>
        <dbReference type="ARBA" id="ARBA00000085"/>
    </source>
</evidence>
<feature type="region of interest" description="Disordered" evidence="6">
    <location>
        <begin position="698"/>
        <end position="832"/>
    </location>
</feature>
<keyword evidence="3" id="KW-0597">Phosphoprotein</keyword>
<accession>A0ABP4LRH3</accession>
<dbReference type="InterPro" id="IPR013587">
    <property type="entry name" value="Nitrate/nitrite_sensing"/>
</dbReference>
<dbReference type="EMBL" id="BAAAQD010000011">
    <property type="protein sequence ID" value="GAA1530098.1"/>
    <property type="molecule type" value="Genomic_DNA"/>
</dbReference>
<evidence type="ECO:0000313" key="9">
    <source>
        <dbReference type="EMBL" id="GAA1530098.1"/>
    </source>
</evidence>
<sequence length="832" mass="88156">MINRWSIRAKITAMLAIPIVMLIAIWLFAVSFTLQPALDLRNSKLVSDKVTEPAEAMVEELQVERQLTTVFIAGGRKNSVALREQRAKTDVEVQEFRDLSSDKDFLAVASDETKAAIATSVKAVDGLAALRQLADGSGQSSQVRQAYSQVITGTYGIPESVTNHQSSEVTEEATGVFVLGLSRDLFSQEDALVTEAAVSGAYTAQAHTELVALIGQKRLILPYGVTLLPAATQQRFGAISGGQAMSKLTQLENQLLGTAPGSAESAGIDLQAWRSAFDPVNVELKNFRAQVQRHNVQAAQDAADAIFWRLGVAGVLGLLAVVLSLLLSVRIGRSLARRLDGLRVAALELADERLPSVVSRLRRGVQVDVAVEAPPLRLGTDEIGQVGEAFNSVQRTAVASAVEESSVRQGMNEVFLNIARRSQTLLHRQLSLLDGMERRTSEPDDLADLFRVDHLATRMRRHAEDLVILAGATPGRGWRNPVSVIDVVRGAVSEVEDYARVQVQQIGEGAVVGRAVGDVIHLLAELIENATAYSPPHTRVNVTGQLVPNGFVIEIEDRGLGMSVEAIAEANRRLVEPPEFDPANSARLGLFVVAQLAVRHGVRVVLRSSPFGGVTAVALLPTDLVVAQPSMVPSPLPPGAPADLSNTHELRVVAREPFSWLPHDGAGEGGEHTQVLPASSIGQRPALSVVQSVVQSAVRDDEAAAGGVPDGRRSGPGPLPRQRPAGRDGGVGAPGPRAAAAAGGASDGPRPGGPRGLPKRVRQQSLAPQLQQDSTAAADVEDVEAPEAGRSPEQLRRMMSSFQAGTARGRHASAGDGDSDDQSSTGRDGVAG</sequence>
<feature type="compositionally biased region" description="Low complexity" evidence="6">
    <location>
        <begin position="734"/>
        <end position="749"/>
    </location>
</feature>
<name>A0ABP4LRH3_9ACTN</name>
<evidence type="ECO:0000256" key="2">
    <source>
        <dbReference type="ARBA" id="ARBA00012438"/>
    </source>
</evidence>
<keyword evidence="7" id="KW-1133">Transmembrane helix</keyword>
<comment type="catalytic activity">
    <reaction evidence="1">
        <text>ATP + protein L-histidine = ADP + protein N-phospho-L-histidine.</text>
        <dbReference type="EC" id="2.7.13.3"/>
    </reaction>
</comment>
<dbReference type="SUPFAM" id="SSF55874">
    <property type="entry name" value="ATPase domain of HSP90 chaperone/DNA topoisomerase II/histidine kinase"/>
    <property type="match status" value="1"/>
</dbReference>
<evidence type="ECO:0000313" key="10">
    <source>
        <dbReference type="Proteomes" id="UP001501470"/>
    </source>
</evidence>
<keyword evidence="4" id="KW-0808">Transferase</keyword>
<comment type="caution">
    <text evidence="9">The sequence shown here is derived from an EMBL/GenBank/DDBJ whole genome shotgun (WGS) entry which is preliminary data.</text>
</comment>
<dbReference type="PANTHER" id="PTHR45436:SF5">
    <property type="entry name" value="SENSOR HISTIDINE KINASE TRCS"/>
    <property type="match status" value="1"/>
</dbReference>
<dbReference type="Pfam" id="PF02518">
    <property type="entry name" value="HATPase_c"/>
    <property type="match status" value="1"/>
</dbReference>
<dbReference type="PANTHER" id="PTHR45436">
    <property type="entry name" value="SENSOR HISTIDINE KINASE YKOH"/>
    <property type="match status" value="1"/>
</dbReference>
<feature type="compositionally biased region" description="Low complexity" evidence="6">
    <location>
        <begin position="822"/>
        <end position="832"/>
    </location>
</feature>
<keyword evidence="10" id="KW-1185">Reference proteome</keyword>
<dbReference type="EC" id="2.7.13.3" evidence="2"/>
<feature type="domain" description="Histidine kinase/HSP90-like ATPase" evidence="8">
    <location>
        <begin position="514"/>
        <end position="624"/>
    </location>
</feature>
<evidence type="ECO:0000256" key="4">
    <source>
        <dbReference type="ARBA" id="ARBA00022679"/>
    </source>
</evidence>
<evidence type="ECO:0000256" key="7">
    <source>
        <dbReference type="SAM" id="Phobius"/>
    </source>
</evidence>
<dbReference type="SMART" id="SM00387">
    <property type="entry name" value="HATPase_c"/>
    <property type="match status" value="1"/>
</dbReference>
<evidence type="ECO:0000256" key="3">
    <source>
        <dbReference type="ARBA" id="ARBA00022553"/>
    </source>
</evidence>
<dbReference type="Pfam" id="PF08376">
    <property type="entry name" value="NIT"/>
    <property type="match status" value="1"/>
</dbReference>
<reference evidence="10" key="1">
    <citation type="journal article" date="2019" name="Int. J. Syst. Evol. Microbiol.">
        <title>The Global Catalogue of Microorganisms (GCM) 10K type strain sequencing project: providing services to taxonomists for standard genome sequencing and annotation.</title>
        <authorList>
            <consortium name="The Broad Institute Genomics Platform"/>
            <consortium name="The Broad Institute Genome Sequencing Center for Infectious Disease"/>
            <person name="Wu L."/>
            <person name="Ma J."/>
        </authorList>
    </citation>
    <scope>NUCLEOTIDE SEQUENCE [LARGE SCALE GENOMIC DNA]</scope>
    <source>
        <strain evidence="10">JCM 15933</strain>
    </source>
</reference>
<feature type="compositionally biased region" description="Polar residues" evidence="6">
    <location>
        <begin position="763"/>
        <end position="775"/>
    </location>
</feature>
<dbReference type="InterPro" id="IPR036890">
    <property type="entry name" value="HATPase_C_sf"/>
</dbReference>
<organism evidence="9 10">
    <name type="scientific">Dactylosporangium maewongense</name>
    <dbReference type="NCBI Taxonomy" id="634393"/>
    <lineage>
        <taxon>Bacteria</taxon>
        <taxon>Bacillati</taxon>
        <taxon>Actinomycetota</taxon>
        <taxon>Actinomycetes</taxon>
        <taxon>Micromonosporales</taxon>
        <taxon>Micromonosporaceae</taxon>
        <taxon>Dactylosporangium</taxon>
    </lineage>
</organism>
<proteinExistence type="predicted"/>
<dbReference type="Gene3D" id="6.10.340.10">
    <property type="match status" value="1"/>
</dbReference>
<evidence type="ECO:0000256" key="5">
    <source>
        <dbReference type="ARBA" id="ARBA00022777"/>
    </source>
</evidence>
<keyword evidence="7" id="KW-0812">Transmembrane</keyword>